<sequence>MKDKLTSTVLGPDGKPVPGVQNAILKAIGVQRPLVLAYLSRLRRRNPRHTSAELVRLIERDYLLAVTGGGAAVGATAAVPGVGTAASLGLSAAATMGFLEASALYAQSLAELHGITTEDPEKARALVMAILMGDEGSSMISALTHQAAGRGAGPVQGWGAVFGASSQKGLWGGITKDIQRRFLRRMLATQGASMFGRAIPFGIGAAIGGVGNRYLGKKVIEAAGLAFGPLPMVIPGDIVAERPRNDAGDDESRRRAEAEVERSIEAELRRRLGN</sequence>
<protein>
    <recommendedName>
        <fullName evidence="4">EcsC protein family protein</fullName>
    </recommendedName>
</protein>
<evidence type="ECO:0008006" key="4">
    <source>
        <dbReference type="Google" id="ProtNLM"/>
    </source>
</evidence>
<comment type="caution">
    <text evidence="2">The sequence shown here is derived from an EMBL/GenBank/DDBJ whole genome shotgun (WGS) entry which is preliminary data.</text>
</comment>
<feature type="region of interest" description="Disordered" evidence="1">
    <location>
        <begin position="240"/>
        <end position="260"/>
    </location>
</feature>
<dbReference type="RefSeq" id="WP_373973163.1">
    <property type="nucleotide sequence ID" value="NZ_JBHDLJ010000016.1"/>
</dbReference>
<reference evidence="2 3" key="1">
    <citation type="submission" date="2024-09" db="EMBL/GenBank/DDBJ databases">
        <authorList>
            <person name="Salinas-Garcia M.A."/>
            <person name="Prieme A."/>
        </authorList>
    </citation>
    <scope>NUCLEOTIDE SEQUENCE [LARGE SCALE GENOMIC DNA]</scope>
    <source>
        <strain evidence="2 3">DSM 21081</strain>
    </source>
</reference>
<evidence type="ECO:0000313" key="2">
    <source>
        <dbReference type="EMBL" id="MFB0835986.1"/>
    </source>
</evidence>
<organism evidence="2 3">
    <name type="scientific">Arthrobacter halodurans</name>
    <dbReference type="NCBI Taxonomy" id="516699"/>
    <lineage>
        <taxon>Bacteria</taxon>
        <taxon>Bacillati</taxon>
        <taxon>Actinomycetota</taxon>
        <taxon>Actinomycetes</taxon>
        <taxon>Micrococcales</taxon>
        <taxon>Micrococcaceae</taxon>
        <taxon>Arthrobacter</taxon>
    </lineage>
</organism>
<keyword evidence="3" id="KW-1185">Reference proteome</keyword>
<evidence type="ECO:0000313" key="3">
    <source>
        <dbReference type="Proteomes" id="UP001575652"/>
    </source>
</evidence>
<evidence type="ECO:0000256" key="1">
    <source>
        <dbReference type="SAM" id="MobiDB-lite"/>
    </source>
</evidence>
<dbReference type="EMBL" id="JBHDLJ010000016">
    <property type="protein sequence ID" value="MFB0835986.1"/>
    <property type="molecule type" value="Genomic_DNA"/>
</dbReference>
<dbReference type="Proteomes" id="UP001575652">
    <property type="component" value="Unassembled WGS sequence"/>
</dbReference>
<name>A0ABV4URW6_9MICC</name>
<proteinExistence type="predicted"/>
<gene>
    <name evidence="2" type="ORF">ACETWP_15455</name>
</gene>
<accession>A0ABV4URW6</accession>